<dbReference type="PATRIC" id="fig|1141662.3.peg.3443"/>
<keyword evidence="2 6" id="KW-0547">Nucleotide-binding</keyword>
<feature type="binding site" evidence="6 7">
    <location>
        <position position="15"/>
    </location>
    <ligand>
        <name>Zn(2+)</name>
        <dbReference type="ChEBI" id="CHEBI:29105"/>
    </ligand>
</feature>
<dbReference type="GO" id="GO:0016887">
    <property type="term" value="F:ATP hydrolysis activity"/>
    <property type="evidence" value="ECO:0007669"/>
    <property type="project" value="InterPro"/>
</dbReference>
<evidence type="ECO:0000256" key="2">
    <source>
        <dbReference type="ARBA" id="ARBA00022741"/>
    </source>
</evidence>
<dbReference type="SMART" id="SM00382">
    <property type="entry name" value="AAA"/>
    <property type="match status" value="1"/>
</dbReference>
<dbReference type="AlphaFoldDB" id="K8WA57"/>
<feature type="binding site" evidence="6 7">
    <location>
        <position position="18"/>
    </location>
    <ligand>
        <name>Zn(2+)</name>
        <dbReference type="ChEBI" id="CHEBI:29105"/>
    </ligand>
</feature>
<evidence type="ECO:0000256" key="6">
    <source>
        <dbReference type="HAMAP-Rule" id="MF_00175"/>
    </source>
</evidence>
<dbReference type="GO" id="GO:0046983">
    <property type="term" value="F:protein dimerization activity"/>
    <property type="evidence" value="ECO:0007669"/>
    <property type="project" value="UniProtKB-UniRule"/>
</dbReference>
<dbReference type="FunFam" id="3.40.50.300:FF:000005">
    <property type="entry name" value="ATP-dependent Clp protease ATP-binding subunit ClpX"/>
    <property type="match status" value="1"/>
</dbReference>
<dbReference type="GO" id="GO:0051082">
    <property type="term" value="F:unfolded protein binding"/>
    <property type="evidence" value="ECO:0007669"/>
    <property type="project" value="UniProtKB-UniRule"/>
</dbReference>
<keyword evidence="10" id="KW-1185">Reference proteome</keyword>
<dbReference type="InterPro" id="IPR027417">
    <property type="entry name" value="P-loop_NTPase"/>
</dbReference>
<dbReference type="EMBL" id="AKKL01000047">
    <property type="protein sequence ID" value="EKT54347.1"/>
    <property type="molecule type" value="Genomic_DNA"/>
</dbReference>
<dbReference type="InterPro" id="IPR038366">
    <property type="entry name" value="Znf_CppX_C4_sf"/>
</dbReference>
<dbReference type="HAMAP" id="MF_00175">
    <property type="entry name" value="ClpX"/>
    <property type="match status" value="1"/>
</dbReference>
<dbReference type="SMART" id="SM00994">
    <property type="entry name" value="zf-C4_ClpX"/>
    <property type="match status" value="1"/>
</dbReference>
<evidence type="ECO:0000259" key="8">
    <source>
        <dbReference type="PROSITE" id="PS51902"/>
    </source>
</evidence>
<evidence type="ECO:0000256" key="7">
    <source>
        <dbReference type="PROSITE-ProRule" id="PRU01250"/>
    </source>
</evidence>
<reference evidence="9 10" key="1">
    <citation type="journal article" date="2012" name="BMC Genomics">
        <title>Comparative genomics of bacteria in the genus Providencia isolated from wild Drosophila melanogaster.</title>
        <authorList>
            <person name="Galac M.R."/>
            <person name="Lazzaro B.P."/>
        </authorList>
    </citation>
    <scope>NUCLEOTIDE SEQUENCE [LARGE SCALE GENOMIC DNA]</scope>
    <source>
        <strain evidence="9 10">DSM 19968</strain>
    </source>
</reference>
<dbReference type="Pfam" id="PF06689">
    <property type="entry name" value="zf-C4_ClpX"/>
    <property type="match status" value="1"/>
</dbReference>
<sequence>MTEKRKEGSGKLLYCSFCGKSQHEVRKLIAGPSVYICDECVDLCLDIIREEIKELAPHRERSALPTPHEIREHLDDYVIGQEKAKKVLAVAVYNHYKRLRNGDTTKEGVELGKSNILLIGPTGSGKTLLAETLARYLDVPFTMADATTLTEAGYVGEDVENIIQKLLQKCDYDVEKAQRGIVYIDEIDKISRKSDNPSITRDVSGEGVQQALLKLIEGTVAAVPPQGGRKHPQQEFLQVDTSKILFICGGAFAGLDKVIGQRLNTRSGIGFAAEVKGESEKVTEGALLAQAEPEDLIKFGLIPEFIGRLPVVATLTELSEEALIQILKEPKNALTKQYQALFSLEGTELEFREEALKAIAKKAMARKTGARGLRSIVEATLLNTMYDLPSMDNVAKVVVDENVINEQSDPLLIYSKPDAQASGDN</sequence>
<dbReference type="PANTHER" id="PTHR48102">
    <property type="entry name" value="ATP-DEPENDENT CLP PROTEASE ATP-BINDING SUBUNIT CLPX-LIKE, MITOCHONDRIAL-RELATED"/>
    <property type="match status" value="1"/>
</dbReference>
<dbReference type="OrthoDB" id="9804062at2"/>
<comment type="caution">
    <text evidence="9">The sequence shown here is derived from an EMBL/GenBank/DDBJ whole genome shotgun (WGS) entry which is preliminary data.</text>
</comment>
<dbReference type="GO" id="GO:0051301">
    <property type="term" value="P:cell division"/>
    <property type="evidence" value="ECO:0007669"/>
    <property type="project" value="TreeGrafter"/>
</dbReference>
<dbReference type="CDD" id="cd19497">
    <property type="entry name" value="RecA-like_ClpX"/>
    <property type="match status" value="1"/>
</dbReference>
<dbReference type="Pfam" id="PF07724">
    <property type="entry name" value="AAA_2"/>
    <property type="match status" value="1"/>
</dbReference>
<comment type="subunit">
    <text evidence="6">Component of the ClpX-ClpP complex. Forms a hexameric ring that, in the presence of ATP, binds to fourteen ClpP subunits assembled into a disk-like structure with a central cavity, resembling the structure of eukaryotic proteasomes.</text>
</comment>
<dbReference type="Gene3D" id="6.20.220.10">
    <property type="entry name" value="ClpX chaperone, C4-type zinc finger domain"/>
    <property type="match status" value="1"/>
</dbReference>
<evidence type="ECO:0000256" key="3">
    <source>
        <dbReference type="ARBA" id="ARBA00022833"/>
    </source>
</evidence>
<dbReference type="FunFam" id="1.10.8.60:FF:000002">
    <property type="entry name" value="ATP-dependent Clp protease ATP-binding subunit ClpX"/>
    <property type="match status" value="1"/>
</dbReference>
<protein>
    <recommendedName>
        <fullName evidence="6">ATP-dependent Clp protease ATP-binding subunit ClpX</fullName>
    </recommendedName>
</protein>
<feature type="binding site" evidence="6">
    <location>
        <begin position="121"/>
        <end position="128"/>
    </location>
    <ligand>
        <name>ATP</name>
        <dbReference type="ChEBI" id="CHEBI:30616"/>
    </ligand>
</feature>
<feature type="binding site" evidence="6 7">
    <location>
        <position position="37"/>
    </location>
    <ligand>
        <name>Zn(2+)</name>
        <dbReference type="ChEBI" id="CHEBI:29105"/>
    </ligand>
</feature>
<evidence type="ECO:0000313" key="10">
    <source>
        <dbReference type="Proteomes" id="UP000009336"/>
    </source>
</evidence>
<keyword evidence="3 6" id="KW-0862">Zinc</keyword>
<dbReference type="PANTHER" id="PTHR48102:SF7">
    <property type="entry name" value="ATP-DEPENDENT CLP PROTEASE ATP-BINDING SUBUNIT CLPX-LIKE, MITOCHONDRIAL"/>
    <property type="match status" value="1"/>
</dbReference>
<feature type="domain" description="ClpX-type ZB" evidence="8">
    <location>
        <begin position="3"/>
        <end position="56"/>
    </location>
</feature>
<dbReference type="RefSeq" id="WP_008913375.1">
    <property type="nucleotide sequence ID" value="NZ_KB233225.1"/>
</dbReference>
<dbReference type="GO" id="GO:0140662">
    <property type="term" value="F:ATP-dependent protein folding chaperone"/>
    <property type="evidence" value="ECO:0007669"/>
    <property type="project" value="InterPro"/>
</dbReference>
<comment type="similarity">
    <text evidence="6 7">Belongs to the ClpX chaperone family.</text>
</comment>
<dbReference type="InterPro" id="IPR059188">
    <property type="entry name" value="Znf_CLPX-like"/>
</dbReference>
<keyword evidence="9" id="KW-0645">Protease</keyword>
<dbReference type="GO" id="GO:0009376">
    <property type="term" value="C:HslUV protease complex"/>
    <property type="evidence" value="ECO:0007669"/>
    <property type="project" value="TreeGrafter"/>
</dbReference>
<dbReference type="STRING" id="1141662.OOA_16971"/>
<dbReference type="InterPro" id="IPR050052">
    <property type="entry name" value="ATP-dep_Clp_protease_ClpX"/>
</dbReference>
<dbReference type="Gene3D" id="3.40.50.300">
    <property type="entry name" value="P-loop containing nucleotide triphosphate hydrolases"/>
    <property type="match status" value="1"/>
</dbReference>
<keyword evidence="4 6" id="KW-0067">ATP-binding</keyword>
<dbReference type="InterPro" id="IPR010603">
    <property type="entry name" value="Znf_CppX_C4"/>
</dbReference>
<dbReference type="HOGENOM" id="CLU_014218_8_2_6"/>
<dbReference type="Proteomes" id="UP000009336">
    <property type="component" value="Unassembled WGS sequence"/>
</dbReference>
<evidence type="ECO:0000256" key="1">
    <source>
        <dbReference type="ARBA" id="ARBA00022723"/>
    </source>
</evidence>
<evidence type="ECO:0000256" key="4">
    <source>
        <dbReference type="ARBA" id="ARBA00022840"/>
    </source>
</evidence>
<dbReference type="InterPro" id="IPR019489">
    <property type="entry name" value="Clp_ATPase_C"/>
</dbReference>
<dbReference type="Pfam" id="PF10431">
    <property type="entry name" value="ClpB_D2-small"/>
    <property type="match status" value="1"/>
</dbReference>
<dbReference type="InterPro" id="IPR046425">
    <property type="entry name" value="ClpX_bact"/>
</dbReference>
<keyword evidence="5 6" id="KW-0143">Chaperone</keyword>
<keyword evidence="1 6" id="KW-0479">Metal-binding</keyword>
<dbReference type="InterPro" id="IPR003959">
    <property type="entry name" value="ATPase_AAA_core"/>
</dbReference>
<accession>K8WA57</accession>
<dbReference type="PROSITE" id="PS51902">
    <property type="entry name" value="CLPX_ZB"/>
    <property type="match status" value="1"/>
</dbReference>
<dbReference type="NCBIfam" id="NF003745">
    <property type="entry name" value="PRK05342.1"/>
    <property type="match status" value="1"/>
</dbReference>
<comment type="function">
    <text evidence="6">ATP-dependent specificity component of the Clp protease. It directs the protease to specific substrates. Can perform chaperone functions in the absence of ClpP.</text>
</comment>
<dbReference type="GO" id="GO:0005524">
    <property type="term" value="F:ATP binding"/>
    <property type="evidence" value="ECO:0007669"/>
    <property type="project" value="UniProtKB-UniRule"/>
</dbReference>
<dbReference type="GO" id="GO:0051603">
    <property type="term" value="P:proteolysis involved in protein catabolic process"/>
    <property type="evidence" value="ECO:0007669"/>
    <property type="project" value="TreeGrafter"/>
</dbReference>
<dbReference type="SUPFAM" id="SSF57716">
    <property type="entry name" value="Glucocorticoid receptor-like (DNA-binding domain)"/>
    <property type="match status" value="1"/>
</dbReference>
<organism evidence="9 10">
    <name type="scientific">Providencia burhodogranariea DSM 19968</name>
    <dbReference type="NCBI Taxonomy" id="1141662"/>
    <lineage>
        <taxon>Bacteria</taxon>
        <taxon>Pseudomonadati</taxon>
        <taxon>Pseudomonadota</taxon>
        <taxon>Gammaproteobacteria</taxon>
        <taxon>Enterobacterales</taxon>
        <taxon>Morganellaceae</taxon>
        <taxon>Providencia</taxon>
    </lineage>
</organism>
<dbReference type="NCBIfam" id="TIGR00382">
    <property type="entry name" value="clpX"/>
    <property type="match status" value="1"/>
</dbReference>
<proteinExistence type="inferred from homology"/>
<keyword evidence="9" id="KW-0378">Hydrolase</keyword>
<dbReference type="GO" id="GO:0008233">
    <property type="term" value="F:peptidase activity"/>
    <property type="evidence" value="ECO:0007669"/>
    <property type="project" value="UniProtKB-KW"/>
</dbReference>
<evidence type="ECO:0000313" key="9">
    <source>
        <dbReference type="EMBL" id="EKT54347.1"/>
    </source>
</evidence>
<dbReference type="Gene3D" id="1.10.8.60">
    <property type="match status" value="1"/>
</dbReference>
<feature type="binding site" evidence="6 7">
    <location>
        <position position="40"/>
    </location>
    <ligand>
        <name>Zn(2+)</name>
        <dbReference type="ChEBI" id="CHEBI:29105"/>
    </ligand>
</feature>
<name>K8WA57_9GAMM</name>
<dbReference type="GO" id="GO:0008270">
    <property type="term" value="F:zinc ion binding"/>
    <property type="evidence" value="ECO:0007669"/>
    <property type="project" value="UniProtKB-UniRule"/>
</dbReference>
<dbReference type="eggNOG" id="COG1219">
    <property type="taxonomic scope" value="Bacteria"/>
</dbReference>
<gene>
    <name evidence="6 9" type="primary">clpX</name>
    <name evidence="9" type="ORF">OOA_16971</name>
</gene>
<dbReference type="SUPFAM" id="SSF52540">
    <property type="entry name" value="P-loop containing nucleoside triphosphate hydrolases"/>
    <property type="match status" value="1"/>
</dbReference>
<dbReference type="SMART" id="SM01086">
    <property type="entry name" value="ClpB_D2-small"/>
    <property type="match status" value="1"/>
</dbReference>
<dbReference type="InterPro" id="IPR004487">
    <property type="entry name" value="Clp_protease_ATP-bd_su_ClpX"/>
</dbReference>
<evidence type="ECO:0000256" key="5">
    <source>
        <dbReference type="ARBA" id="ARBA00023186"/>
    </source>
</evidence>
<dbReference type="InterPro" id="IPR003593">
    <property type="entry name" value="AAA+_ATPase"/>
</dbReference>